<reference evidence="3 4" key="1">
    <citation type="submission" date="2018-06" db="EMBL/GenBank/DDBJ databases">
        <title>The Genome of Cuscuta australis (Dodder) Provides Insight into the Evolution of Plant Parasitism.</title>
        <authorList>
            <person name="Liu H."/>
        </authorList>
    </citation>
    <scope>NUCLEOTIDE SEQUENCE [LARGE SCALE GENOMIC DNA]</scope>
    <source>
        <strain evidence="4">cv. Yunnan</strain>
        <tissue evidence="3">Vines</tissue>
    </source>
</reference>
<dbReference type="PANTHER" id="PTHR33624:SF2">
    <property type="entry name" value="SIGMA FACTOR BINDING PROTEIN 1, CHLOROPLASTIC"/>
    <property type="match status" value="1"/>
</dbReference>
<dbReference type="InterPro" id="IPR008889">
    <property type="entry name" value="VQ"/>
</dbReference>
<feature type="domain" description="VQ" evidence="2">
    <location>
        <begin position="33"/>
        <end position="59"/>
    </location>
</feature>
<feature type="region of interest" description="Disordered" evidence="1">
    <location>
        <begin position="1"/>
        <end position="27"/>
    </location>
</feature>
<gene>
    <name evidence="3" type="ORF">DM860_010616</name>
</gene>
<comment type="caution">
    <text evidence="3">The sequence shown here is derived from an EMBL/GenBank/DDBJ whole genome shotgun (WGS) entry which is preliminary data.</text>
</comment>
<evidence type="ECO:0000259" key="2">
    <source>
        <dbReference type="Pfam" id="PF05678"/>
    </source>
</evidence>
<feature type="compositionally biased region" description="Low complexity" evidence="1">
    <location>
        <begin position="16"/>
        <end position="27"/>
    </location>
</feature>
<organism evidence="3 4">
    <name type="scientific">Cuscuta australis</name>
    <dbReference type="NCBI Taxonomy" id="267555"/>
    <lineage>
        <taxon>Eukaryota</taxon>
        <taxon>Viridiplantae</taxon>
        <taxon>Streptophyta</taxon>
        <taxon>Embryophyta</taxon>
        <taxon>Tracheophyta</taxon>
        <taxon>Spermatophyta</taxon>
        <taxon>Magnoliopsida</taxon>
        <taxon>eudicotyledons</taxon>
        <taxon>Gunneridae</taxon>
        <taxon>Pentapetalae</taxon>
        <taxon>asterids</taxon>
        <taxon>lamiids</taxon>
        <taxon>Solanales</taxon>
        <taxon>Convolvulaceae</taxon>
        <taxon>Cuscuteae</taxon>
        <taxon>Cuscuta</taxon>
        <taxon>Cuscuta subgen. Grammica</taxon>
        <taxon>Cuscuta sect. Cleistogrammica</taxon>
    </lineage>
</organism>
<dbReference type="Proteomes" id="UP000249390">
    <property type="component" value="Unassembled WGS sequence"/>
</dbReference>
<evidence type="ECO:0000313" key="3">
    <source>
        <dbReference type="EMBL" id="RAL51898.1"/>
    </source>
</evidence>
<accession>A0A328E5J1</accession>
<dbReference type="Pfam" id="PF05678">
    <property type="entry name" value="VQ"/>
    <property type="match status" value="1"/>
</dbReference>
<feature type="region of interest" description="Disordered" evidence="1">
    <location>
        <begin position="54"/>
        <end position="115"/>
    </location>
</feature>
<dbReference type="InterPro" id="IPR039335">
    <property type="entry name" value="SIB1/2"/>
</dbReference>
<evidence type="ECO:0000256" key="1">
    <source>
        <dbReference type="SAM" id="MobiDB-lite"/>
    </source>
</evidence>
<dbReference type="PANTHER" id="PTHR33624">
    <property type="entry name" value="SIGMA FACTOR BINDING PROTEIN 1, CHLOROPLASTIC"/>
    <property type="match status" value="1"/>
</dbReference>
<proteinExistence type="predicted"/>
<protein>
    <recommendedName>
        <fullName evidence="2">VQ domain-containing protein</fullName>
    </recommendedName>
</protein>
<evidence type="ECO:0000313" key="4">
    <source>
        <dbReference type="Proteomes" id="UP000249390"/>
    </source>
</evidence>
<keyword evidence="4" id="KW-1185">Reference proteome</keyword>
<sequence length="137" mass="14809">MEKTLSVVQPKKKGSNNKMNPKNKQQQLKVVYISNPMRVETSPSEFKGVVQELTGRDAADVPSAPGTSRGTARKQDTADVVAPEGSRSAVVEDYSARGGQQRPPESSGLSPEAAQDYVPELIEAFPAGVMPSNMWYD</sequence>
<name>A0A328E5J1_9ASTE</name>
<dbReference type="EMBL" id="NQVE01000046">
    <property type="protein sequence ID" value="RAL51898.1"/>
    <property type="molecule type" value="Genomic_DNA"/>
</dbReference>
<dbReference type="AlphaFoldDB" id="A0A328E5J1"/>